<gene>
    <name evidence="13" type="ORF">MNBD_NITROSPIRAE03-1950</name>
</gene>
<evidence type="ECO:0000256" key="4">
    <source>
        <dbReference type="ARBA" id="ARBA00022490"/>
    </source>
</evidence>
<dbReference type="PANTHER" id="PTHR30027:SF3">
    <property type="entry name" value="16S RRNA (URACIL(1498)-N(3))-METHYLTRANSFERASE"/>
    <property type="match status" value="1"/>
</dbReference>
<proteinExistence type="inferred from homology"/>
<feature type="domain" description="Ribosomal RNA small subunit methyltransferase E methyltransferase" evidence="11">
    <location>
        <begin position="73"/>
        <end position="228"/>
    </location>
</feature>
<dbReference type="PANTHER" id="PTHR30027">
    <property type="entry name" value="RIBOSOMAL RNA SMALL SUBUNIT METHYLTRANSFERASE E"/>
    <property type="match status" value="1"/>
</dbReference>
<evidence type="ECO:0000256" key="1">
    <source>
        <dbReference type="ARBA" id="ARBA00004496"/>
    </source>
</evidence>
<dbReference type="AlphaFoldDB" id="A0A3B1DH27"/>
<dbReference type="Pfam" id="PF20260">
    <property type="entry name" value="PUA_4"/>
    <property type="match status" value="1"/>
</dbReference>
<dbReference type="CDD" id="cd18084">
    <property type="entry name" value="RsmE-like"/>
    <property type="match status" value="1"/>
</dbReference>
<dbReference type="Gene3D" id="3.40.1280.10">
    <property type="match status" value="1"/>
</dbReference>
<name>A0A3B1DH27_9ZZZZ</name>
<dbReference type="PIRSF" id="PIRSF015601">
    <property type="entry name" value="MTase_slr0722"/>
    <property type="match status" value="1"/>
</dbReference>
<evidence type="ECO:0000256" key="8">
    <source>
        <dbReference type="ARBA" id="ARBA00022691"/>
    </source>
</evidence>
<evidence type="ECO:0000256" key="3">
    <source>
        <dbReference type="ARBA" id="ARBA00012328"/>
    </source>
</evidence>
<dbReference type="Pfam" id="PF04452">
    <property type="entry name" value="Methyltrans_RNA"/>
    <property type="match status" value="1"/>
</dbReference>
<evidence type="ECO:0000259" key="12">
    <source>
        <dbReference type="Pfam" id="PF20260"/>
    </source>
</evidence>
<evidence type="ECO:0000256" key="5">
    <source>
        <dbReference type="ARBA" id="ARBA00022552"/>
    </source>
</evidence>
<evidence type="ECO:0000256" key="7">
    <source>
        <dbReference type="ARBA" id="ARBA00022679"/>
    </source>
</evidence>
<dbReference type="GO" id="GO:0070042">
    <property type="term" value="F:rRNA (uridine-N3-)-methyltransferase activity"/>
    <property type="evidence" value="ECO:0007669"/>
    <property type="project" value="TreeGrafter"/>
</dbReference>
<dbReference type="NCBIfam" id="TIGR00046">
    <property type="entry name" value="RsmE family RNA methyltransferase"/>
    <property type="match status" value="1"/>
</dbReference>
<dbReference type="NCBIfam" id="NF008692">
    <property type="entry name" value="PRK11713.1-5"/>
    <property type="match status" value="1"/>
</dbReference>
<evidence type="ECO:0000256" key="2">
    <source>
        <dbReference type="ARBA" id="ARBA00005528"/>
    </source>
</evidence>
<dbReference type="SUPFAM" id="SSF88697">
    <property type="entry name" value="PUA domain-like"/>
    <property type="match status" value="1"/>
</dbReference>
<evidence type="ECO:0000256" key="10">
    <source>
        <dbReference type="ARBA" id="ARBA00047944"/>
    </source>
</evidence>
<dbReference type="GO" id="GO:0005737">
    <property type="term" value="C:cytoplasm"/>
    <property type="evidence" value="ECO:0007669"/>
    <property type="project" value="UniProtKB-SubCell"/>
</dbReference>
<reference evidence="13" key="1">
    <citation type="submission" date="2018-06" db="EMBL/GenBank/DDBJ databases">
        <authorList>
            <person name="Zhirakovskaya E."/>
        </authorList>
    </citation>
    <scope>NUCLEOTIDE SEQUENCE</scope>
</reference>
<dbReference type="InterPro" id="IPR006700">
    <property type="entry name" value="RsmE"/>
</dbReference>
<keyword evidence="6 13" id="KW-0489">Methyltransferase</keyword>
<dbReference type="InterPro" id="IPR046886">
    <property type="entry name" value="RsmE_MTase_dom"/>
</dbReference>
<comment type="subcellular location">
    <subcellularLocation>
        <location evidence="1">Cytoplasm</location>
    </subcellularLocation>
</comment>
<protein>
    <recommendedName>
        <fullName evidence="3">16S rRNA (uracil(1498)-N(3))-methyltransferase</fullName>
        <ecNumber evidence="3">2.1.1.193</ecNumber>
    </recommendedName>
</protein>
<dbReference type="GO" id="GO:0070475">
    <property type="term" value="P:rRNA base methylation"/>
    <property type="evidence" value="ECO:0007669"/>
    <property type="project" value="TreeGrafter"/>
</dbReference>
<comment type="function">
    <text evidence="9">Specifically methylates the N3 position of the uracil ring of uridine 1498 (m3U1498) in 16S rRNA. Acts on the fully assembled 30S ribosomal subunit.</text>
</comment>
<organism evidence="13">
    <name type="scientific">hydrothermal vent metagenome</name>
    <dbReference type="NCBI Taxonomy" id="652676"/>
    <lineage>
        <taxon>unclassified sequences</taxon>
        <taxon>metagenomes</taxon>
        <taxon>ecological metagenomes</taxon>
    </lineage>
</organism>
<feature type="domain" description="Ribosomal RNA small subunit methyltransferase E PUA-like" evidence="12">
    <location>
        <begin position="18"/>
        <end position="65"/>
    </location>
</feature>
<sequence>MPRIILPSISPDDRELAVTGQNLKYLRDVLRVSRGDEVIVLDGHGLALKTCARDIGKKQILLEVLGGCSVDTESPLHLVLIQGLLKGDRMDLVIQKATELGVREIFPVVTERSQVRFSRKLEHWKRVSEEATRQSGRLLVPVIHDVCKMKDIFDSLEDESVRIIFSESENKGCKLPSSISASFVYYMVGPEGGFTDMEVQGAKESGFISAGLGKRILRAETASIAGAVLLQFLFGDL</sequence>
<dbReference type="SUPFAM" id="SSF75217">
    <property type="entry name" value="alpha/beta knot"/>
    <property type="match status" value="1"/>
</dbReference>
<dbReference type="InterPro" id="IPR029026">
    <property type="entry name" value="tRNA_m1G_MTases_N"/>
</dbReference>
<keyword evidence="5" id="KW-0698">rRNA processing</keyword>
<dbReference type="InterPro" id="IPR046887">
    <property type="entry name" value="RsmE_PUA-like"/>
</dbReference>
<dbReference type="EMBL" id="UOGI01000096">
    <property type="protein sequence ID" value="VAX31015.1"/>
    <property type="molecule type" value="Genomic_DNA"/>
</dbReference>
<keyword evidence="4" id="KW-0963">Cytoplasm</keyword>
<comment type="similarity">
    <text evidence="2">Belongs to the RNA methyltransferase RsmE family.</text>
</comment>
<keyword evidence="8" id="KW-0949">S-adenosyl-L-methionine</keyword>
<dbReference type="EC" id="2.1.1.193" evidence="3"/>
<evidence type="ECO:0000256" key="9">
    <source>
        <dbReference type="ARBA" id="ARBA00025699"/>
    </source>
</evidence>
<keyword evidence="7 13" id="KW-0808">Transferase</keyword>
<evidence type="ECO:0000256" key="6">
    <source>
        <dbReference type="ARBA" id="ARBA00022603"/>
    </source>
</evidence>
<dbReference type="InterPro" id="IPR029028">
    <property type="entry name" value="Alpha/beta_knot_MTases"/>
</dbReference>
<evidence type="ECO:0000259" key="11">
    <source>
        <dbReference type="Pfam" id="PF04452"/>
    </source>
</evidence>
<dbReference type="InterPro" id="IPR015947">
    <property type="entry name" value="PUA-like_sf"/>
</dbReference>
<accession>A0A3B1DH27</accession>
<evidence type="ECO:0000313" key="13">
    <source>
        <dbReference type="EMBL" id="VAX31015.1"/>
    </source>
</evidence>
<comment type="catalytic activity">
    <reaction evidence="10">
        <text>uridine(1498) in 16S rRNA + S-adenosyl-L-methionine = N(3)-methyluridine(1498) in 16S rRNA + S-adenosyl-L-homocysteine + H(+)</text>
        <dbReference type="Rhea" id="RHEA:42920"/>
        <dbReference type="Rhea" id="RHEA-COMP:10283"/>
        <dbReference type="Rhea" id="RHEA-COMP:10284"/>
        <dbReference type="ChEBI" id="CHEBI:15378"/>
        <dbReference type="ChEBI" id="CHEBI:57856"/>
        <dbReference type="ChEBI" id="CHEBI:59789"/>
        <dbReference type="ChEBI" id="CHEBI:65315"/>
        <dbReference type="ChEBI" id="CHEBI:74502"/>
        <dbReference type="EC" id="2.1.1.193"/>
    </reaction>
</comment>